<dbReference type="RefSeq" id="XP_062659499.1">
    <property type="nucleotide sequence ID" value="XM_062800546.1"/>
</dbReference>
<comment type="subcellular location">
    <subcellularLocation>
        <location evidence="1">Nucleus</location>
    </subcellularLocation>
</comment>
<dbReference type="AlphaFoldDB" id="A0AAE0LST2"/>
<reference evidence="7" key="2">
    <citation type="submission" date="2023-06" db="EMBL/GenBank/DDBJ databases">
        <authorList>
            <consortium name="Lawrence Berkeley National Laboratory"/>
            <person name="Haridas S."/>
            <person name="Hensen N."/>
            <person name="Bonometti L."/>
            <person name="Westerberg I."/>
            <person name="Brannstrom I.O."/>
            <person name="Guillou S."/>
            <person name="Cros-Aarteil S."/>
            <person name="Calhoun S."/>
            <person name="Kuo A."/>
            <person name="Mondo S."/>
            <person name="Pangilinan J."/>
            <person name="Riley R."/>
            <person name="Labutti K."/>
            <person name="Andreopoulos B."/>
            <person name="Lipzen A."/>
            <person name="Chen C."/>
            <person name="Yanf M."/>
            <person name="Daum C."/>
            <person name="Ng V."/>
            <person name="Clum A."/>
            <person name="Steindorff A."/>
            <person name="Ohm R."/>
            <person name="Martin F."/>
            <person name="Silar P."/>
            <person name="Natvig D."/>
            <person name="Lalanne C."/>
            <person name="Gautier V."/>
            <person name="Ament-Velasquez S.L."/>
            <person name="Kruys A."/>
            <person name="Hutchinson M.I."/>
            <person name="Powell A.J."/>
            <person name="Barry K."/>
            <person name="Miller A.N."/>
            <person name="Grigoriev I.V."/>
            <person name="Debuchy R."/>
            <person name="Gladieux P."/>
            <person name="Thoren M.H."/>
            <person name="Johannesson H."/>
        </authorList>
    </citation>
    <scope>NUCLEOTIDE SEQUENCE</scope>
    <source>
        <strain evidence="7">CBS 168.71</strain>
    </source>
</reference>
<accession>A0AAE0LST2</accession>
<keyword evidence="4" id="KW-0804">Transcription</keyword>
<evidence type="ECO:0000256" key="6">
    <source>
        <dbReference type="SAM" id="MobiDB-lite"/>
    </source>
</evidence>
<evidence type="ECO:0000256" key="1">
    <source>
        <dbReference type="ARBA" id="ARBA00004123"/>
    </source>
</evidence>
<dbReference type="PANTHER" id="PTHR31845:SF10">
    <property type="entry name" value="ZN(II)2CYS6 TRANSCRIPTION FACTOR (EUROFUNG)"/>
    <property type="match status" value="1"/>
</dbReference>
<feature type="compositionally biased region" description="Polar residues" evidence="6">
    <location>
        <begin position="207"/>
        <end position="229"/>
    </location>
</feature>
<keyword evidence="5" id="KW-0539">Nucleus</keyword>
<organism evidence="7 8">
    <name type="scientific">Chaetomium fimeti</name>
    <dbReference type="NCBI Taxonomy" id="1854472"/>
    <lineage>
        <taxon>Eukaryota</taxon>
        <taxon>Fungi</taxon>
        <taxon>Dikarya</taxon>
        <taxon>Ascomycota</taxon>
        <taxon>Pezizomycotina</taxon>
        <taxon>Sordariomycetes</taxon>
        <taxon>Sordariomycetidae</taxon>
        <taxon>Sordariales</taxon>
        <taxon>Chaetomiaceae</taxon>
        <taxon>Chaetomium</taxon>
    </lineage>
</organism>
<feature type="region of interest" description="Disordered" evidence="6">
    <location>
        <begin position="185"/>
        <end position="245"/>
    </location>
</feature>
<feature type="region of interest" description="Disordered" evidence="6">
    <location>
        <begin position="9"/>
        <end position="29"/>
    </location>
</feature>
<evidence type="ECO:0000256" key="3">
    <source>
        <dbReference type="ARBA" id="ARBA00023125"/>
    </source>
</evidence>
<feature type="region of interest" description="Disordered" evidence="6">
    <location>
        <begin position="77"/>
        <end position="100"/>
    </location>
</feature>
<dbReference type="GO" id="GO:0005634">
    <property type="term" value="C:nucleus"/>
    <property type="evidence" value="ECO:0007669"/>
    <property type="project" value="UniProtKB-SubCell"/>
</dbReference>
<feature type="region of interest" description="Disordered" evidence="6">
    <location>
        <begin position="112"/>
        <end position="169"/>
    </location>
</feature>
<dbReference type="GO" id="GO:0000976">
    <property type="term" value="F:transcription cis-regulatory region binding"/>
    <property type="evidence" value="ECO:0007669"/>
    <property type="project" value="TreeGrafter"/>
</dbReference>
<evidence type="ECO:0000256" key="4">
    <source>
        <dbReference type="ARBA" id="ARBA00023163"/>
    </source>
</evidence>
<protein>
    <recommendedName>
        <fullName evidence="9">Transcription factor domain-containing protein</fullName>
    </recommendedName>
</protein>
<dbReference type="InterPro" id="IPR051089">
    <property type="entry name" value="prtT"/>
</dbReference>
<proteinExistence type="predicted"/>
<evidence type="ECO:0000256" key="2">
    <source>
        <dbReference type="ARBA" id="ARBA00023015"/>
    </source>
</evidence>
<dbReference type="GO" id="GO:0000981">
    <property type="term" value="F:DNA-binding transcription factor activity, RNA polymerase II-specific"/>
    <property type="evidence" value="ECO:0007669"/>
    <property type="project" value="TreeGrafter"/>
</dbReference>
<keyword evidence="2" id="KW-0805">Transcription regulation</keyword>
<name>A0AAE0LST2_9PEZI</name>
<dbReference type="GeneID" id="87837494"/>
<dbReference type="PANTHER" id="PTHR31845">
    <property type="entry name" value="FINGER DOMAIN PROTEIN, PUTATIVE-RELATED"/>
    <property type="match status" value="1"/>
</dbReference>
<evidence type="ECO:0000313" key="7">
    <source>
        <dbReference type="EMBL" id="KAK3295985.1"/>
    </source>
</evidence>
<dbReference type="EMBL" id="JAUEPN010000004">
    <property type="protein sequence ID" value="KAK3295985.1"/>
    <property type="molecule type" value="Genomic_DNA"/>
</dbReference>
<evidence type="ECO:0008006" key="9">
    <source>
        <dbReference type="Google" id="ProtNLM"/>
    </source>
</evidence>
<gene>
    <name evidence="7" type="ORF">B0H64DRAFT_322067</name>
</gene>
<dbReference type="Proteomes" id="UP001278766">
    <property type="component" value="Unassembled WGS sequence"/>
</dbReference>
<keyword evidence="8" id="KW-1185">Reference proteome</keyword>
<keyword evidence="3" id="KW-0238">DNA-binding</keyword>
<comment type="caution">
    <text evidence="7">The sequence shown here is derived from an EMBL/GenBank/DDBJ whole genome shotgun (WGS) entry which is preliminary data.</text>
</comment>
<sequence length="733" mass="81621">MYLGTLVQRTVERSSRPPAQGNSQPGGCWRPRWGVRRPCQAPLIGRWLSAEVSFPTPNAVLFEDSSANLVGRCHRLRKPCSSQTPAPARKRKEPKPTRVAELERRLEDLSARMESVQRQGPAPSPPSPDHYGLPSISVGAAVDFEGPPPPRNFSGAHGPIPTFGRDRWDSPFGHIFPDRSIFEAQSEHHQSTASSGISPATKAVSPSAPSGLTPAHTTTSGSIGSSPYLQSCPPPPQQQGRGGLWPQGEEAEAFLGLYRERMGHLFPFAIVPPHLTAAQMQEQRPFFWKVVMLEACLFDGQRQVALGDEILKDISEAAFIKPQNSIDFLQGLLMFVAWYHHNLKSLHMTRLLFLARSINTTLGTAEVKGVPGKEGYGTESLERMRAFVGTYYLVTLTFTTNKRPDALMNNVSSPYLATCYRALLNQMEYPTDELLVHLSRAQQLSQSITQGFERRKAVPSENRVPQETFIQSMQERIRAFVAALPPHIRTNPSLEGHFFVAKIMIYESSMEELCHSAFATPPGDPGSADLRLAETNAERIRLLWECVRLVDAFMVQRYSGVPDDYPRFICATSLDLTYAFLIMLKLSTIQIPGLDLARVREELQTHSHMSQLMNRMECMAAKRKRARGSGASPAGQLGDSEDPYQRLARKLRHVIDLLQTSEVDSEYAASQVARVYDPAPMTLSDAAVELLEDFGWQGQDADPSWDSFLTGDAVDWTTIFNNYAMTEESLYTT</sequence>
<evidence type="ECO:0000256" key="5">
    <source>
        <dbReference type="ARBA" id="ARBA00023242"/>
    </source>
</evidence>
<reference evidence="7" key="1">
    <citation type="journal article" date="2023" name="Mol. Phylogenet. Evol.">
        <title>Genome-scale phylogeny and comparative genomics of the fungal order Sordariales.</title>
        <authorList>
            <person name="Hensen N."/>
            <person name="Bonometti L."/>
            <person name="Westerberg I."/>
            <person name="Brannstrom I.O."/>
            <person name="Guillou S."/>
            <person name="Cros-Aarteil S."/>
            <person name="Calhoun S."/>
            <person name="Haridas S."/>
            <person name="Kuo A."/>
            <person name="Mondo S."/>
            <person name="Pangilinan J."/>
            <person name="Riley R."/>
            <person name="LaButti K."/>
            <person name="Andreopoulos B."/>
            <person name="Lipzen A."/>
            <person name="Chen C."/>
            <person name="Yan M."/>
            <person name="Daum C."/>
            <person name="Ng V."/>
            <person name="Clum A."/>
            <person name="Steindorff A."/>
            <person name="Ohm R.A."/>
            <person name="Martin F."/>
            <person name="Silar P."/>
            <person name="Natvig D.O."/>
            <person name="Lalanne C."/>
            <person name="Gautier V."/>
            <person name="Ament-Velasquez S.L."/>
            <person name="Kruys A."/>
            <person name="Hutchinson M.I."/>
            <person name="Powell A.J."/>
            <person name="Barry K."/>
            <person name="Miller A.N."/>
            <person name="Grigoriev I.V."/>
            <person name="Debuchy R."/>
            <person name="Gladieux P."/>
            <person name="Hiltunen Thoren M."/>
            <person name="Johannesson H."/>
        </authorList>
    </citation>
    <scope>NUCLEOTIDE SEQUENCE</scope>
    <source>
        <strain evidence="7">CBS 168.71</strain>
    </source>
</reference>
<evidence type="ECO:0000313" key="8">
    <source>
        <dbReference type="Proteomes" id="UP001278766"/>
    </source>
</evidence>